<sequence>MSSQFEGESSTFQQTRILTPLQVHCDGPRGNLSETLAQRKPITCATSGVSFDAAPAPVAVFFDFYLLPQLQATRALSGHPAPVIAFAPIGCTGFLRNWGPESVGGRGDFGAQIDAEAQRTGKSPLEVGEEVYTLVSSLHAE</sequence>
<organism evidence="1 2">
    <name type="scientific">Lyophyllum shimeji</name>
    <name type="common">Hon-shimeji</name>
    <name type="synonym">Tricholoma shimeji</name>
    <dbReference type="NCBI Taxonomy" id="47721"/>
    <lineage>
        <taxon>Eukaryota</taxon>
        <taxon>Fungi</taxon>
        <taxon>Dikarya</taxon>
        <taxon>Basidiomycota</taxon>
        <taxon>Agaricomycotina</taxon>
        <taxon>Agaricomycetes</taxon>
        <taxon>Agaricomycetidae</taxon>
        <taxon>Agaricales</taxon>
        <taxon>Tricholomatineae</taxon>
        <taxon>Lyophyllaceae</taxon>
        <taxon>Lyophyllum</taxon>
    </lineage>
</organism>
<dbReference type="EMBL" id="BRPK01000011">
    <property type="protein sequence ID" value="GLB42023.1"/>
    <property type="molecule type" value="Genomic_DNA"/>
</dbReference>
<keyword evidence="2" id="KW-1185">Reference proteome</keyword>
<reference evidence="1" key="1">
    <citation type="submission" date="2022-07" db="EMBL/GenBank/DDBJ databases">
        <title>The genome of Lyophyllum shimeji provides insight into the initial evolution of ectomycorrhizal fungal genome.</title>
        <authorList>
            <person name="Kobayashi Y."/>
            <person name="Shibata T."/>
            <person name="Hirakawa H."/>
            <person name="Shigenobu S."/>
            <person name="Nishiyama T."/>
            <person name="Yamada A."/>
            <person name="Hasebe M."/>
            <person name="Kawaguchi M."/>
        </authorList>
    </citation>
    <scope>NUCLEOTIDE SEQUENCE</scope>
    <source>
        <strain evidence="1">AT787</strain>
    </source>
</reference>
<dbReference type="Proteomes" id="UP001063166">
    <property type="component" value="Unassembled WGS sequence"/>
</dbReference>
<name>A0A9P3UQV7_LYOSH</name>
<evidence type="ECO:0000313" key="1">
    <source>
        <dbReference type="EMBL" id="GLB42023.1"/>
    </source>
</evidence>
<accession>A0A9P3UQV7</accession>
<comment type="caution">
    <text evidence="1">The sequence shown here is derived from an EMBL/GenBank/DDBJ whole genome shotgun (WGS) entry which is preliminary data.</text>
</comment>
<protein>
    <submittedName>
        <fullName evidence="1">Uncharacterized protein</fullName>
    </submittedName>
</protein>
<evidence type="ECO:0000313" key="2">
    <source>
        <dbReference type="Proteomes" id="UP001063166"/>
    </source>
</evidence>
<proteinExistence type="predicted"/>
<dbReference type="OrthoDB" id="5835829at2759"/>
<dbReference type="AlphaFoldDB" id="A0A9P3UQV7"/>
<gene>
    <name evidence="1" type="ORF">LshimejAT787_1100380</name>
</gene>